<dbReference type="InterPro" id="IPR000836">
    <property type="entry name" value="PRTase_dom"/>
</dbReference>
<evidence type="ECO:0000256" key="1">
    <source>
        <dbReference type="ARBA" id="ARBA00008007"/>
    </source>
</evidence>
<dbReference type="PANTHER" id="PTHR47505">
    <property type="entry name" value="DNA UTILIZATION PROTEIN YHGH"/>
    <property type="match status" value="1"/>
</dbReference>
<protein>
    <recommendedName>
        <fullName evidence="4">Phosphoribosyltransferase domain-containing protein</fullName>
    </recommendedName>
</protein>
<dbReference type="Gene3D" id="3.40.50.2020">
    <property type="match status" value="1"/>
</dbReference>
<proteinExistence type="inferred from homology"/>
<accession>A0A7Z0MP69</accession>
<sequence>MISLSGKQRHKNIKNAFQLRTIPKAHHIAILDDVLTTGATANELASVIKASGISRVDVWGAGACRERPRNKLRIWRRIFIYSKPPPT</sequence>
<dbReference type="CDD" id="cd06223">
    <property type="entry name" value="PRTases_typeI"/>
    <property type="match status" value="1"/>
</dbReference>
<reference evidence="2 3" key="1">
    <citation type="submission" date="2020-05" db="EMBL/GenBank/DDBJ databases">
        <title>Horizontal transmission and recombination maintain forever young bacterial symbiont genomes.</title>
        <authorList>
            <person name="Russell S.L."/>
            <person name="Pepper-Tunick E."/>
            <person name="Svedberg J."/>
            <person name="Byrne A."/>
            <person name="Ruelas Castillo J."/>
            <person name="Vollmers C."/>
            <person name="Beinart R.A."/>
            <person name="Corbett-Detig R."/>
        </authorList>
    </citation>
    <scope>NUCLEOTIDE SEQUENCE [LARGE SCALE GENOMIC DNA]</scope>
    <source>
        <strain evidence="2">4727-3</strain>
    </source>
</reference>
<dbReference type="AlphaFoldDB" id="A0A7Z0MP69"/>
<comment type="similarity">
    <text evidence="1">Belongs to the ComF/GntX family.</text>
</comment>
<dbReference type="EMBL" id="JACCHS010000097">
    <property type="protein sequence ID" value="NYT47164.1"/>
    <property type="molecule type" value="Genomic_DNA"/>
</dbReference>
<dbReference type="SUPFAM" id="SSF53271">
    <property type="entry name" value="PRTase-like"/>
    <property type="match status" value="1"/>
</dbReference>
<dbReference type="Proteomes" id="UP000537890">
    <property type="component" value="Unassembled WGS sequence"/>
</dbReference>
<evidence type="ECO:0008006" key="4">
    <source>
        <dbReference type="Google" id="ProtNLM"/>
    </source>
</evidence>
<evidence type="ECO:0000313" key="2">
    <source>
        <dbReference type="EMBL" id="NYT47164.1"/>
    </source>
</evidence>
<organism evidence="2 3">
    <name type="scientific">Candidatus Methanofishera endochildressiae</name>
    <dbReference type="NCBI Taxonomy" id="2738884"/>
    <lineage>
        <taxon>Bacteria</taxon>
        <taxon>Pseudomonadati</taxon>
        <taxon>Pseudomonadota</taxon>
        <taxon>Gammaproteobacteria</taxon>
        <taxon>Candidatus Methanofishera</taxon>
    </lineage>
</organism>
<dbReference type="InterPro" id="IPR051910">
    <property type="entry name" value="ComF/GntX_DNA_util-trans"/>
</dbReference>
<comment type="caution">
    <text evidence="2">The sequence shown here is derived from an EMBL/GenBank/DDBJ whole genome shotgun (WGS) entry which is preliminary data.</text>
</comment>
<evidence type="ECO:0000313" key="3">
    <source>
        <dbReference type="Proteomes" id="UP000537890"/>
    </source>
</evidence>
<dbReference type="InterPro" id="IPR029057">
    <property type="entry name" value="PRTase-like"/>
</dbReference>
<gene>
    <name evidence="2" type="ORF">H0A75_05840</name>
</gene>
<dbReference type="PANTHER" id="PTHR47505:SF1">
    <property type="entry name" value="DNA UTILIZATION PROTEIN YHGH"/>
    <property type="match status" value="1"/>
</dbReference>
<name>A0A7Z0MP69_9GAMM</name>